<sequence length="315" mass="33211">MGTFSAWSIFLVVSLLAVKVLSQEFGDFDLSDALDDGDVTKAPAAATPKPKPVPSGADLDLSDFFGEGDKITTTKAPSKVPPKIPATKAPLKPKPKPGDEFDLSDALDPKNDIGGKDKNKGQADKGIGGGGKGAGASNNRGGNGGGSFSDDDLFDVGKDNTYNPDKGKGGRNGGPSTADDNNYDTMAETGTIAGIVSAVGVALVGAVTSYISYQKKKFCFSIQQSLNADLVKTDNPDAVVATEPQVQQTLLEPPNAEPLVRRTLSNTPQFCLVPQPTHMHKQRGHDNTHLPAPTLWNISLHLTHTHTHTQHTTFE</sequence>
<dbReference type="GeneTree" id="ENSGT00940000154344"/>
<evidence type="ECO:0000256" key="4">
    <source>
        <dbReference type="ARBA" id="ARBA00022692"/>
    </source>
</evidence>
<evidence type="ECO:0000256" key="3">
    <source>
        <dbReference type="ARBA" id="ARBA00022475"/>
    </source>
</evidence>
<evidence type="ECO:0000256" key="5">
    <source>
        <dbReference type="ARBA" id="ARBA00022729"/>
    </source>
</evidence>
<protein>
    <recommendedName>
        <fullName evidence="11">CD99 antigen-like protein 2</fullName>
    </recommendedName>
</protein>
<dbReference type="GO" id="GO:0005886">
    <property type="term" value="C:plasma membrane"/>
    <property type="evidence" value="ECO:0007669"/>
    <property type="project" value="TreeGrafter"/>
</dbReference>
<proteinExistence type="inferred from homology"/>
<evidence type="ECO:0000256" key="10">
    <source>
        <dbReference type="ARBA" id="ARBA00037814"/>
    </source>
</evidence>
<dbReference type="PANTHER" id="PTHR15076">
    <property type="entry name" value="CD99/MIC2 PROTEIN RELATED"/>
    <property type="match status" value="1"/>
</dbReference>
<evidence type="ECO:0000256" key="13">
    <source>
        <dbReference type="SAM" id="Phobius"/>
    </source>
</evidence>
<keyword evidence="16" id="KW-1185">Reference proteome</keyword>
<dbReference type="InterPro" id="IPR022078">
    <property type="entry name" value="CD99L2"/>
</dbReference>
<reference evidence="15" key="1">
    <citation type="submission" date="2025-08" db="UniProtKB">
        <authorList>
            <consortium name="Ensembl"/>
        </authorList>
    </citation>
    <scope>IDENTIFICATION</scope>
</reference>
<dbReference type="Proteomes" id="UP000694402">
    <property type="component" value="Unassembled WGS sequence"/>
</dbReference>
<evidence type="ECO:0000313" key="16">
    <source>
        <dbReference type="Proteomes" id="UP000694402"/>
    </source>
</evidence>
<dbReference type="Ensembl" id="ENSOTST00005085027.2">
    <property type="protein sequence ID" value="ENSOTSP00005078476.2"/>
    <property type="gene ID" value="ENSOTSG00005036950.2"/>
</dbReference>
<dbReference type="AlphaFoldDB" id="A0A8C8ICQ1"/>
<keyword evidence="5 14" id="KW-0732">Signal</keyword>
<comment type="subcellular location">
    <subcellularLocation>
        <location evidence="1">Cell junction</location>
    </subcellularLocation>
    <subcellularLocation>
        <location evidence="10">Cell membrane</location>
        <topology evidence="10">Single-pass type I membrane protein</topology>
        <orientation evidence="10">Extracellular side</orientation>
    </subcellularLocation>
</comment>
<keyword evidence="3" id="KW-1003">Cell membrane</keyword>
<evidence type="ECO:0000256" key="7">
    <source>
        <dbReference type="ARBA" id="ARBA00022949"/>
    </source>
</evidence>
<evidence type="ECO:0000256" key="14">
    <source>
        <dbReference type="SAM" id="SignalP"/>
    </source>
</evidence>
<dbReference type="Pfam" id="PF12301">
    <property type="entry name" value="CD99L2"/>
    <property type="match status" value="1"/>
</dbReference>
<keyword evidence="7" id="KW-0965">Cell junction</keyword>
<feature type="transmembrane region" description="Helical" evidence="13">
    <location>
        <begin position="192"/>
        <end position="213"/>
    </location>
</feature>
<evidence type="ECO:0000256" key="11">
    <source>
        <dbReference type="ARBA" id="ARBA00040427"/>
    </source>
</evidence>
<feature type="chain" id="PRO_5044195872" description="CD99 antigen-like protein 2" evidence="14">
    <location>
        <begin position="23"/>
        <end position="315"/>
    </location>
</feature>
<keyword evidence="6" id="KW-0130">Cell adhesion</keyword>
<dbReference type="GO" id="GO:0034109">
    <property type="term" value="P:homotypic cell-cell adhesion"/>
    <property type="evidence" value="ECO:0007669"/>
    <property type="project" value="TreeGrafter"/>
</dbReference>
<keyword evidence="4 13" id="KW-0812">Transmembrane</keyword>
<keyword evidence="9 13" id="KW-0472">Membrane</keyword>
<evidence type="ECO:0000256" key="8">
    <source>
        <dbReference type="ARBA" id="ARBA00022989"/>
    </source>
</evidence>
<organism evidence="15 16">
    <name type="scientific">Oncorhynchus tshawytscha</name>
    <name type="common">Chinook salmon</name>
    <name type="synonym">Salmo tshawytscha</name>
    <dbReference type="NCBI Taxonomy" id="74940"/>
    <lineage>
        <taxon>Eukaryota</taxon>
        <taxon>Metazoa</taxon>
        <taxon>Chordata</taxon>
        <taxon>Craniata</taxon>
        <taxon>Vertebrata</taxon>
        <taxon>Euteleostomi</taxon>
        <taxon>Actinopterygii</taxon>
        <taxon>Neopterygii</taxon>
        <taxon>Teleostei</taxon>
        <taxon>Protacanthopterygii</taxon>
        <taxon>Salmoniformes</taxon>
        <taxon>Salmonidae</taxon>
        <taxon>Salmoninae</taxon>
        <taxon>Oncorhynchus</taxon>
    </lineage>
</organism>
<dbReference type="GO" id="GO:2000391">
    <property type="term" value="P:positive regulation of neutrophil extravasation"/>
    <property type="evidence" value="ECO:0007669"/>
    <property type="project" value="TreeGrafter"/>
</dbReference>
<feature type="compositionally biased region" description="Basic and acidic residues" evidence="12">
    <location>
        <begin position="107"/>
        <end position="123"/>
    </location>
</feature>
<accession>A0A8C8ICQ1</accession>
<reference evidence="15" key="2">
    <citation type="submission" date="2025-09" db="UniProtKB">
        <authorList>
            <consortium name="Ensembl"/>
        </authorList>
    </citation>
    <scope>IDENTIFICATION</scope>
</reference>
<evidence type="ECO:0000256" key="2">
    <source>
        <dbReference type="ARBA" id="ARBA00008763"/>
    </source>
</evidence>
<evidence type="ECO:0000256" key="12">
    <source>
        <dbReference type="SAM" id="MobiDB-lite"/>
    </source>
</evidence>
<name>A0A8C8ICQ1_ONCTS</name>
<dbReference type="GO" id="GO:0072683">
    <property type="term" value="P:T cell extravasation"/>
    <property type="evidence" value="ECO:0007669"/>
    <property type="project" value="TreeGrafter"/>
</dbReference>
<evidence type="ECO:0000256" key="9">
    <source>
        <dbReference type="ARBA" id="ARBA00023136"/>
    </source>
</evidence>
<feature type="region of interest" description="Disordered" evidence="12">
    <location>
        <begin position="32"/>
        <end position="181"/>
    </location>
</feature>
<feature type="signal peptide" evidence="14">
    <location>
        <begin position="1"/>
        <end position="22"/>
    </location>
</feature>
<evidence type="ECO:0000256" key="1">
    <source>
        <dbReference type="ARBA" id="ARBA00004282"/>
    </source>
</evidence>
<gene>
    <name evidence="15" type="primary">CD99L2</name>
</gene>
<dbReference type="PANTHER" id="PTHR15076:SF12">
    <property type="entry name" value="CD99 ANTIGEN-LIKE PROTEIN 2"/>
    <property type="match status" value="1"/>
</dbReference>
<evidence type="ECO:0000256" key="6">
    <source>
        <dbReference type="ARBA" id="ARBA00022889"/>
    </source>
</evidence>
<evidence type="ECO:0000313" key="15">
    <source>
        <dbReference type="Ensembl" id="ENSOTSP00005078476.2"/>
    </source>
</evidence>
<keyword evidence="8 13" id="KW-1133">Transmembrane helix</keyword>
<comment type="similarity">
    <text evidence="2">Belongs to the CD99 family.</text>
</comment>